<dbReference type="EMBL" id="JAMOIM010000005">
    <property type="protein sequence ID" value="MCW6508325.1"/>
    <property type="molecule type" value="Genomic_DNA"/>
</dbReference>
<dbReference type="PRINTS" id="PR00111">
    <property type="entry name" value="ABHYDROLASE"/>
</dbReference>
<dbReference type="NCBIfam" id="TIGR02427">
    <property type="entry name" value="protocat_pcaD"/>
    <property type="match status" value="1"/>
</dbReference>
<dbReference type="AlphaFoldDB" id="A0AA41YVZ6"/>
<proteinExistence type="predicted"/>
<dbReference type="Pfam" id="PF00561">
    <property type="entry name" value="Abhydrolase_1"/>
    <property type="match status" value="1"/>
</dbReference>
<organism evidence="2 3">
    <name type="scientific">Lichenifustis flavocetrariae</name>
    <dbReference type="NCBI Taxonomy" id="2949735"/>
    <lineage>
        <taxon>Bacteria</taxon>
        <taxon>Pseudomonadati</taxon>
        <taxon>Pseudomonadota</taxon>
        <taxon>Alphaproteobacteria</taxon>
        <taxon>Hyphomicrobiales</taxon>
        <taxon>Lichenihabitantaceae</taxon>
        <taxon>Lichenifustis</taxon>
    </lineage>
</organism>
<sequence>MTFFNCHGTVLHATRVGDPKKPVVIFANSLGTDARIWDAVVPQMLDQYSVVVYDKRGHGLSDAPRGPYTIDDHARDLLGLTDLLQIDRFALVGLSVGGMIAQAIAADQPHRLAALVLCDTAAKIGDAATWDARIEAAEYKGLDSIADSVLERWFTRAYRAGEPTAMKGWRNMLTRQPAGGYAATCAAIRDADLRERAATISVPTLCLVGDQDLSTPPALVRGTADLIPHSRFAMITGAGHIPCVEQPKILVDLISQHLSQAGYR</sequence>
<keyword evidence="2" id="KW-0378">Hydrolase</keyword>
<keyword evidence="3" id="KW-1185">Reference proteome</keyword>
<dbReference type="Gene3D" id="3.40.50.1820">
    <property type="entry name" value="alpha/beta hydrolase"/>
    <property type="match status" value="1"/>
</dbReference>
<accession>A0AA41YVZ6</accession>
<dbReference type="PANTHER" id="PTHR43433">
    <property type="entry name" value="HYDROLASE, ALPHA/BETA FOLD FAMILY PROTEIN"/>
    <property type="match status" value="1"/>
</dbReference>
<reference evidence="2" key="1">
    <citation type="submission" date="2022-05" db="EMBL/GenBank/DDBJ databases">
        <authorList>
            <person name="Pankratov T."/>
        </authorList>
    </citation>
    <scope>NUCLEOTIDE SEQUENCE</scope>
    <source>
        <strain evidence="2">BP6-180914</strain>
    </source>
</reference>
<dbReference type="GO" id="GO:0047570">
    <property type="term" value="F:3-oxoadipate enol-lactonase activity"/>
    <property type="evidence" value="ECO:0007669"/>
    <property type="project" value="UniProtKB-EC"/>
</dbReference>
<comment type="caution">
    <text evidence="2">The sequence shown here is derived from an EMBL/GenBank/DDBJ whole genome shotgun (WGS) entry which is preliminary data.</text>
</comment>
<feature type="domain" description="AB hydrolase-1" evidence="1">
    <location>
        <begin position="22"/>
        <end position="246"/>
    </location>
</feature>
<dbReference type="SUPFAM" id="SSF53474">
    <property type="entry name" value="alpha/beta-Hydrolases"/>
    <property type="match status" value="1"/>
</dbReference>
<dbReference type="Proteomes" id="UP001165667">
    <property type="component" value="Unassembled WGS sequence"/>
</dbReference>
<protein>
    <submittedName>
        <fullName evidence="2">3-oxoadipate enol-lactonase</fullName>
        <ecNumber evidence="2">3.1.1.24</ecNumber>
    </submittedName>
</protein>
<dbReference type="GO" id="GO:0042952">
    <property type="term" value="P:beta-ketoadipate pathway"/>
    <property type="evidence" value="ECO:0007669"/>
    <property type="project" value="InterPro"/>
</dbReference>
<evidence type="ECO:0000313" key="2">
    <source>
        <dbReference type="EMBL" id="MCW6508325.1"/>
    </source>
</evidence>
<dbReference type="InterPro" id="IPR050471">
    <property type="entry name" value="AB_hydrolase"/>
</dbReference>
<dbReference type="InterPro" id="IPR026968">
    <property type="entry name" value="PcaD/CatD"/>
</dbReference>
<evidence type="ECO:0000259" key="1">
    <source>
        <dbReference type="Pfam" id="PF00561"/>
    </source>
</evidence>
<name>A0AA41YVZ6_9HYPH</name>
<dbReference type="PANTHER" id="PTHR43433:SF5">
    <property type="entry name" value="AB HYDROLASE-1 DOMAIN-CONTAINING PROTEIN"/>
    <property type="match status" value="1"/>
</dbReference>
<dbReference type="EC" id="3.1.1.24" evidence="2"/>
<evidence type="ECO:0000313" key="3">
    <source>
        <dbReference type="Proteomes" id="UP001165667"/>
    </source>
</evidence>
<dbReference type="InterPro" id="IPR029058">
    <property type="entry name" value="AB_hydrolase_fold"/>
</dbReference>
<dbReference type="RefSeq" id="WP_282584692.1">
    <property type="nucleotide sequence ID" value="NZ_JAMOIM010000005.1"/>
</dbReference>
<gene>
    <name evidence="2" type="primary">pcaD</name>
    <name evidence="2" type="ORF">M8523_09850</name>
</gene>
<dbReference type="InterPro" id="IPR000073">
    <property type="entry name" value="AB_hydrolase_1"/>
</dbReference>